<evidence type="ECO:0000256" key="5">
    <source>
        <dbReference type="ARBA" id="ARBA00023002"/>
    </source>
</evidence>
<evidence type="ECO:0000256" key="1">
    <source>
        <dbReference type="ARBA" id="ARBA00001974"/>
    </source>
</evidence>
<keyword evidence="7" id="KW-1185">Reference proteome</keyword>
<dbReference type="InterPro" id="IPR051209">
    <property type="entry name" value="FAD-bind_Monooxygenase_sf"/>
</dbReference>
<accession>A0A0D2G515</accession>
<keyword evidence="3" id="KW-0285">Flavoprotein</keyword>
<dbReference type="Proteomes" id="UP000054266">
    <property type="component" value="Unassembled WGS sequence"/>
</dbReference>
<evidence type="ECO:0000256" key="2">
    <source>
        <dbReference type="ARBA" id="ARBA00010139"/>
    </source>
</evidence>
<dbReference type="Pfam" id="PF00743">
    <property type="entry name" value="FMO-like"/>
    <property type="match status" value="1"/>
</dbReference>
<dbReference type="GO" id="GO:0004499">
    <property type="term" value="F:N,N-dimethylaniline monooxygenase activity"/>
    <property type="evidence" value="ECO:0007669"/>
    <property type="project" value="InterPro"/>
</dbReference>
<comment type="similarity">
    <text evidence="2">Belongs to the FAD-binding monooxygenase family.</text>
</comment>
<proteinExistence type="inferred from homology"/>
<dbReference type="InterPro" id="IPR036188">
    <property type="entry name" value="FAD/NAD-bd_sf"/>
</dbReference>
<sequence>MGSIQEKAPNDVSQRPNWVPLLDTPVLTRRKLRIVCIGAGFSGLTLAHKIQHELKLEDVIDLQIYEKNADVGGTWYENTYPGAACDIPAHAYTFLFEPNPDWSQFYPAQPEIHAYIKATVAKYNLDKYVSLKSKILETIWDDEAGRWKIKFDANGVVREDTADILVNGSGFLNKWKWPAIPGLHDFKGKLVHSAHWDKDYSWEGKKVAVIGNGSSGIQIVPAMQPKVSKLVTYIRNPSWISINFCADKTIDGKNFSYTEERRKELRENPESHFTLRKELEASVNGFFFGMKTGHPFQQGLEAACRAQMGAILKDHPEMADKLIPSFHPGCRRLTPGDGYLEALQQPNASINWSPITRITAKGIETVEGGEEEFDMIVCATGFDTSFVPSWKLVGLNGATLDERWKTDPEAFFAVQVDTMPNYYMFNGPNCPISHGSVLTEISWTCDYILRWAEKIATQDIKSITPKAEAVADFNTYSQEFLKSMVWADNCRSWYKNGKESGTVTGTYAGSILHFKDCLESLGGEHFDVVWRSKNRFRWLGNGQSKWDKDGMGDLAYYMKRL</sequence>
<evidence type="ECO:0000313" key="7">
    <source>
        <dbReference type="Proteomes" id="UP000054266"/>
    </source>
</evidence>
<gene>
    <name evidence="6" type="ORF">PV04_06377</name>
</gene>
<evidence type="ECO:0008006" key="8">
    <source>
        <dbReference type="Google" id="ProtNLM"/>
    </source>
</evidence>
<dbReference type="EMBL" id="KN846959">
    <property type="protein sequence ID" value="KIW67104.1"/>
    <property type="molecule type" value="Genomic_DNA"/>
</dbReference>
<name>A0A0D2G515_9EURO</name>
<keyword evidence="5" id="KW-0560">Oxidoreductase</keyword>
<comment type="cofactor">
    <cofactor evidence="1">
        <name>FAD</name>
        <dbReference type="ChEBI" id="CHEBI:57692"/>
    </cofactor>
</comment>
<keyword evidence="4" id="KW-0274">FAD</keyword>
<evidence type="ECO:0000256" key="4">
    <source>
        <dbReference type="ARBA" id="ARBA00022827"/>
    </source>
</evidence>
<dbReference type="HOGENOM" id="CLU_006937_6_1_1"/>
<dbReference type="PANTHER" id="PTHR42877">
    <property type="entry name" value="L-ORNITHINE N(5)-MONOOXYGENASE-RELATED"/>
    <property type="match status" value="1"/>
</dbReference>
<dbReference type="SUPFAM" id="SSF51905">
    <property type="entry name" value="FAD/NAD(P)-binding domain"/>
    <property type="match status" value="3"/>
</dbReference>
<dbReference type="PANTHER" id="PTHR42877:SF11">
    <property type="entry name" value="MONOOXYGENASE, PUTATIVE (AFU_ORTHOLOGUE AFUA_6G13790)-RELATED"/>
    <property type="match status" value="1"/>
</dbReference>
<dbReference type="AlphaFoldDB" id="A0A0D2G515"/>
<protein>
    <recommendedName>
        <fullName evidence="8">FAD/NAD(P)-binding domain-containing protein</fullName>
    </recommendedName>
</protein>
<evidence type="ECO:0000256" key="3">
    <source>
        <dbReference type="ARBA" id="ARBA00022630"/>
    </source>
</evidence>
<dbReference type="GO" id="GO:0050661">
    <property type="term" value="F:NADP binding"/>
    <property type="evidence" value="ECO:0007669"/>
    <property type="project" value="InterPro"/>
</dbReference>
<dbReference type="GO" id="GO:0050660">
    <property type="term" value="F:flavin adenine dinucleotide binding"/>
    <property type="evidence" value="ECO:0007669"/>
    <property type="project" value="InterPro"/>
</dbReference>
<dbReference type="InterPro" id="IPR020946">
    <property type="entry name" value="Flavin_mOase-like"/>
</dbReference>
<organism evidence="6 7">
    <name type="scientific">Phialophora macrospora</name>
    <dbReference type="NCBI Taxonomy" id="1851006"/>
    <lineage>
        <taxon>Eukaryota</taxon>
        <taxon>Fungi</taxon>
        <taxon>Dikarya</taxon>
        <taxon>Ascomycota</taxon>
        <taxon>Pezizomycotina</taxon>
        <taxon>Eurotiomycetes</taxon>
        <taxon>Chaetothyriomycetidae</taxon>
        <taxon>Chaetothyriales</taxon>
        <taxon>Herpotrichiellaceae</taxon>
        <taxon>Phialophora</taxon>
    </lineage>
</organism>
<dbReference type="Gene3D" id="3.50.50.60">
    <property type="entry name" value="FAD/NAD(P)-binding domain"/>
    <property type="match status" value="2"/>
</dbReference>
<reference evidence="6 7" key="1">
    <citation type="submission" date="2015-01" db="EMBL/GenBank/DDBJ databases">
        <title>The Genome Sequence of Capronia semiimmersa CBS27337.</title>
        <authorList>
            <consortium name="The Broad Institute Genomics Platform"/>
            <person name="Cuomo C."/>
            <person name="de Hoog S."/>
            <person name="Gorbushina A."/>
            <person name="Stielow B."/>
            <person name="Teixiera M."/>
            <person name="Abouelleil A."/>
            <person name="Chapman S.B."/>
            <person name="Priest M."/>
            <person name="Young S.K."/>
            <person name="Wortman J."/>
            <person name="Nusbaum C."/>
            <person name="Birren B."/>
        </authorList>
    </citation>
    <scope>NUCLEOTIDE SEQUENCE [LARGE SCALE GENOMIC DNA]</scope>
    <source>
        <strain evidence="6 7">CBS 27337</strain>
    </source>
</reference>
<evidence type="ECO:0000313" key="6">
    <source>
        <dbReference type="EMBL" id="KIW67104.1"/>
    </source>
</evidence>